<evidence type="ECO:0000313" key="9">
    <source>
        <dbReference type="Proteomes" id="UP000198817"/>
    </source>
</evidence>
<dbReference type="RefSeq" id="WP_090469458.1">
    <property type="nucleotide sequence ID" value="NZ_CACZKG010000089.1"/>
</dbReference>
<dbReference type="STRING" id="155865.SAMN05216515_10591"/>
<evidence type="ECO:0000256" key="1">
    <source>
        <dbReference type="ARBA" id="ARBA00001936"/>
    </source>
</evidence>
<dbReference type="GO" id="GO:0010945">
    <property type="term" value="F:coenzyme A diphosphatase activity"/>
    <property type="evidence" value="ECO:0007669"/>
    <property type="project" value="InterPro"/>
</dbReference>
<dbReference type="InterPro" id="IPR015797">
    <property type="entry name" value="NUDIX_hydrolase-like_dom_sf"/>
</dbReference>
<dbReference type="SUPFAM" id="SSF55811">
    <property type="entry name" value="Nudix"/>
    <property type="match status" value="1"/>
</dbReference>
<evidence type="ECO:0000256" key="3">
    <source>
        <dbReference type="ARBA" id="ARBA00022723"/>
    </source>
</evidence>
<keyword evidence="3" id="KW-0479">Metal-binding</keyword>
<comment type="cofactor">
    <cofactor evidence="2">
        <name>Mg(2+)</name>
        <dbReference type="ChEBI" id="CHEBI:18420"/>
    </cofactor>
</comment>
<evidence type="ECO:0000256" key="5">
    <source>
        <dbReference type="ARBA" id="ARBA00022842"/>
    </source>
</evidence>
<dbReference type="OrthoDB" id="9802805at2"/>
<dbReference type="PANTHER" id="PTHR12992:SF11">
    <property type="entry name" value="MITOCHONDRIAL COENZYME A DIPHOSPHATASE NUDT8"/>
    <property type="match status" value="1"/>
</dbReference>
<dbReference type="InterPro" id="IPR000086">
    <property type="entry name" value="NUDIX_hydrolase_dom"/>
</dbReference>
<dbReference type="PANTHER" id="PTHR12992">
    <property type="entry name" value="NUDIX HYDROLASE"/>
    <property type="match status" value="1"/>
</dbReference>
<dbReference type="InterPro" id="IPR045121">
    <property type="entry name" value="CoAse"/>
</dbReference>
<dbReference type="InterPro" id="IPR020084">
    <property type="entry name" value="NUDIX_hydrolase_CS"/>
</dbReference>
<feature type="domain" description="Nudix hydrolase" evidence="7">
    <location>
        <begin position="22"/>
        <end position="158"/>
    </location>
</feature>
<keyword evidence="9" id="KW-1185">Reference proteome</keyword>
<sequence length="211" mass="23827">MNITSEAVHVTFEQHTPEPIGDHRLFAVLVPFVERGGELYLLYETRSRKMKTQPGETCFPGGHVEPGEKPADCAVRETCEEIGIHPGQVHVAGPADYLIGKADFTLFPFVATVDPDAVEHMTLQRDEVDEVFLVKVSDLAKVKPEVYIERMKAVIPEDFPYERVGISENYRWRIGQNKVLVYEVNGRIIWGMTAMITNQVLAEMGLTERVK</sequence>
<organism evidence="8 9">
    <name type="scientific">Eubacterium pyruvativorans</name>
    <dbReference type="NCBI Taxonomy" id="155865"/>
    <lineage>
        <taxon>Bacteria</taxon>
        <taxon>Bacillati</taxon>
        <taxon>Bacillota</taxon>
        <taxon>Clostridia</taxon>
        <taxon>Eubacteriales</taxon>
        <taxon>Eubacteriaceae</taxon>
        <taxon>Eubacterium</taxon>
    </lineage>
</organism>
<dbReference type="CDD" id="cd03426">
    <property type="entry name" value="NUDIX_CoAse_Nudt7"/>
    <property type="match status" value="1"/>
</dbReference>
<evidence type="ECO:0000313" key="8">
    <source>
        <dbReference type="EMBL" id="SFU30776.1"/>
    </source>
</evidence>
<dbReference type="Gene3D" id="3.90.79.10">
    <property type="entry name" value="Nucleoside Triphosphate Pyrophosphohydrolase"/>
    <property type="match status" value="1"/>
</dbReference>
<evidence type="ECO:0000259" key="7">
    <source>
        <dbReference type="PROSITE" id="PS51462"/>
    </source>
</evidence>
<keyword evidence="5" id="KW-0460">Magnesium</keyword>
<protein>
    <submittedName>
        <fullName evidence="8">NUDIX domain-containing protein</fullName>
    </submittedName>
</protein>
<dbReference type="EMBL" id="FPBT01000001">
    <property type="protein sequence ID" value="SFU30776.1"/>
    <property type="molecule type" value="Genomic_DNA"/>
</dbReference>
<keyword evidence="4" id="KW-0378">Hydrolase</keyword>
<accession>A0A1I7F3Q5</accession>
<gene>
    <name evidence="8" type="ORF">SAMN05216508_101237</name>
</gene>
<dbReference type="AlphaFoldDB" id="A0A1I7F3Q5"/>
<dbReference type="GO" id="GO:0046872">
    <property type="term" value="F:metal ion binding"/>
    <property type="evidence" value="ECO:0007669"/>
    <property type="project" value="UniProtKB-KW"/>
</dbReference>
<dbReference type="Pfam" id="PF00293">
    <property type="entry name" value="NUDIX"/>
    <property type="match status" value="1"/>
</dbReference>
<evidence type="ECO:0000256" key="4">
    <source>
        <dbReference type="ARBA" id="ARBA00022801"/>
    </source>
</evidence>
<keyword evidence="6" id="KW-0464">Manganese</keyword>
<dbReference type="PROSITE" id="PS51462">
    <property type="entry name" value="NUDIX"/>
    <property type="match status" value="1"/>
</dbReference>
<comment type="cofactor">
    <cofactor evidence="1">
        <name>Mn(2+)</name>
        <dbReference type="ChEBI" id="CHEBI:29035"/>
    </cofactor>
</comment>
<name>A0A1I7F3Q5_9FIRM</name>
<dbReference type="PROSITE" id="PS00893">
    <property type="entry name" value="NUDIX_BOX"/>
    <property type="match status" value="1"/>
</dbReference>
<proteinExistence type="predicted"/>
<reference evidence="8 9" key="1">
    <citation type="submission" date="2016-10" db="EMBL/GenBank/DDBJ databases">
        <authorList>
            <person name="de Groot N.N."/>
        </authorList>
    </citation>
    <scope>NUCLEOTIDE SEQUENCE [LARGE SCALE GENOMIC DNA]</scope>
    <source>
        <strain evidence="8 9">KHGC13</strain>
    </source>
</reference>
<evidence type="ECO:0000256" key="2">
    <source>
        <dbReference type="ARBA" id="ARBA00001946"/>
    </source>
</evidence>
<evidence type="ECO:0000256" key="6">
    <source>
        <dbReference type="ARBA" id="ARBA00023211"/>
    </source>
</evidence>
<dbReference type="Proteomes" id="UP000198817">
    <property type="component" value="Unassembled WGS sequence"/>
</dbReference>